<dbReference type="NCBIfam" id="TIGR03317">
    <property type="entry name" value="ygfZ_signature"/>
    <property type="match status" value="1"/>
</dbReference>
<proteinExistence type="predicted"/>
<dbReference type="AlphaFoldDB" id="A0A2S6ZKC5"/>
<evidence type="ECO:0000256" key="1">
    <source>
        <dbReference type="ARBA" id="ARBA00022946"/>
    </source>
</evidence>
<dbReference type="Gene3D" id="2.40.30.160">
    <property type="match status" value="1"/>
</dbReference>
<dbReference type="SUPFAM" id="SSF103025">
    <property type="entry name" value="Folate-binding domain"/>
    <property type="match status" value="1"/>
</dbReference>
<dbReference type="InterPro" id="IPR045179">
    <property type="entry name" value="YgfZ/GcvT"/>
</dbReference>
<dbReference type="GO" id="GO:0016226">
    <property type="term" value="P:iron-sulfur cluster assembly"/>
    <property type="evidence" value="ECO:0007669"/>
    <property type="project" value="TreeGrafter"/>
</dbReference>
<reference evidence="2 3" key="1">
    <citation type="submission" date="2016-08" db="EMBL/GenBank/DDBJ databases">
        <title>Evolution of the type three secretion system and type three effector repertoires in Xanthomonas.</title>
        <authorList>
            <person name="Merda D."/>
            <person name="Briand M."/>
            <person name="Bosis E."/>
            <person name="Rousseau C."/>
            <person name="Portier P."/>
            <person name="Jacques M.-A."/>
            <person name="Fischer-Le Saux M."/>
        </authorList>
    </citation>
    <scope>NUCLEOTIDE SEQUENCE [LARGE SCALE GENOMIC DNA]</scope>
    <source>
        <strain evidence="2 3">CFBP 4691</strain>
    </source>
</reference>
<dbReference type="InterPro" id="IPR017703">
    <property type="entry name" value="YgfZ/GCV_T_CS"/>
</dbReference>
<sequence length="292" mass="31052">MPDNLNLTSDGFSALPDLHYVGVSGADAVAFAQAQFANDVQALRNGHWQWNAWLSAKGRVLALFALLRRADDDLLLLLPDGGAADLAAALNRFVFRRKVRIAAREDLRACARLAAPAQAHGAALAQCDDGAIELDIGGDGLPRTLRLVPTAQASHVADDPVFAGAWRQADLRLGLARLEASQREQWTPQQLALDRLHAFSVKKGCYPGQEIVARTHFLGKAKRALQLLAVDGAADAEVGAQVLRDGQALGSVVSVAGMLALAVLPLEDAPPTALCIGAQRAQWQPLHPGLAR</sequence>
<dbReference type="EMBL" id="MIGX01000008">
    <property type="protein sequence ID" value="PPT92570.1"/>
    <property type="molecule type" value="Genomic_DNA"/>
</dbReference>
<protein>
    <submittedName>
        <fullName evidence="2">Folate-binding protein YgfZ</fullName>
    </submittedName>
</protein>
<evidence type="ECO:0000313" key="2">
    <source>
        <dbReference type="EMBL" id="PPT92570.1"/>
    </source>
</evidence>
<dbReference type="RefSeq" id="WP_128419164.1">
    <property type="nucleotide sequence ID" value="NZ_CP049017.1"/>
</dbReference>
<dbReference type="PANTHER" id="PTHR22602">
    <property type="entry name" value="TRANSFERASE CAF17, MITOCHONDRIAL-RELATED"/>
    <property type="match status" value="1"/>
</dbReference>
<comment type="caution">
    <text evidence="2">The sequence shown here is derived from an EMBL/GenBank/DDBJ whole genome shotgun (WGS) entry which is preliminary data.</text>
</comment>
<keyword evidence="1" id="KW-0809">Transit peptide</keyword>
<accession>A0A2S6ZKC5</accession>
<dbReference type="Gene3D" id="3.30.1360.120">
    <property type="entry name" value="Probable tRNA modification gtpase trme, domain 1"/>
    <property type="match status" value="1"/>
</dbReference>
<evidence type="ECO:0000313" key="3">
    <source>
        <dbReference type="Proteomes" id="UP000239898"/>
    </source>
</evidence>
<organism evidence="2 3">
    <name type="scientific">Xanthomonas theicola</name>
    <dbReference type="NCBI Taxonomy" id="56464"/>
    <lineage>
        <taxon>Bacteria</taxon>
        <taxon>Pseudomonadati</taxon>
        <taxon>Pseudomonadota</taxon>
        <taxon>Gammaproteobacteria</taxon>
        <taxon>Lysobacterales</taxon>
        <taxon>Lysobacteraceae</taxon>
        <taxon>Xanthomonas</taxon>
    </lineage>
</organism>
<dbReference type="PANTHER" id="PTHR22602:SF0">
    <property type="entry name" value="TRANSFERASE CAF17, MITOCHONDRIAL-RELATED"/>
    <property type="match status" value="1"/>
</dbReference>
<keyword evidence="3" id="KW-1185">Reference proteome</keyword>
<dbReference type="Proteomes" id="UP000239898">
    <property type="component" value="Unassembled WGS sequence"/>
</dbReference>
<name>A0A2S6ZKC5_9XANT</name>
<dbReference type="OrthoDB" id="9796287at2"/>
<dbReference type="InterPro" id="IPR027266">
    <property type="entry name" value="TrmE/GcvT-like"/>
</dbReference>
<gene>
    <name evidence="2" type="ORF">XthCFBP4691_03560</name>
</gene>